<proteinExistence type="predicted"/>
<evidence type="ECO:0000259" key="1">
    <source>
        <dbReference type="Pfam" id="PF00561"/>
    </source>
</evidence>
<dbReference type="InterPro" id="IPR000073">
    <property type="entry name" value="AB_hydrolase_1"/>
</dbReference>
<name>Q6FF86_ACIAD</name>
<dbReference type="EMBL" id="CR543861">
    <property type="protein sequence ID" value="CAG67271.1"/>
    <property type="molecule type" value="Genomic_DNA"/>
</dbReference>
<gene>
    <name evidence="2" type="ordered locus">ACIAD0312</name>
</gene>
<dbReference type="AlphaFoldDB" id="Q6FF86"/>
<dbReference type="Proteomes" id="UP000000430">
    <property type="component" value="Chromosome"/>
</dbReference>
<evidence type="ECO:0000313" key="3">
    <source>
        <dbReference type="Proteomes" id="UP000000430"/>
    </source>
</evidence>
<dbReference type="PANTHER" id="PTHR43329">
    <property type="entry name" value="EPOXIDE HYDROLASE"/>
    <property type="match status" value="1"/>
</dbReference>
<dbReference type="InterPro" id="IPR029058">
    <property type="entry name" value="AB_hydrolase_fold"/>
</dbReference>
<dbReference type="Gene3D" id="3.40.50.1820">
    <property type="entry name" value="alpha/beta hydrolase"/>
    <property type="match status" value="1"/>
</dbReference>
<dbReference type="STRING" id="202950.GCA_001485005_00585"/>
<dbReference type="ESTHER" id="aciad-q6ff86">
    <property type="family name" value="Epoxide_hydrolase"/>
</dbReference>
<dbReference type="HOGENOM" id="CLU_020336_7_3_6"/>
<reference evidence="2 3" key="1">
    <citation type="journal article" date="2004" name="Nucleic Acids Res.">
        <title>Unique features revealed by the genome sequence of Acinetobacter sp. ADP1, a versatile and naturally transformation competent bacterium.</title>
        <authorList>
            <person name="Barbe V."/>
            <person name="Vallenet D."/>
            <person name="Fonknechten N."/>
            <person name="Kreimeyer A."/>
            <person name="Oztas S."/>
            <person name="Labarre L."/>
            <person name="Cruveiller S."/>
            <person name="Robert C."/>
            <person name="Duprat S."/>
            <person name="Wincker P."/>
            <person name="Ornston L.N."/>
            <person name="Weissenbach J."/>
            <person name="Marliere P."/>
            <person name="Cohen G.N."/>
            <person name="Medigue C."/>
        </authorList>
    </citation>
    <scope>NUCLEOTIDE SEQUENCE [LARGE SCALE GENOMIC DNA]</scope>
    <source>
        <strain evidence="3">ATCC 33305 / BD413 / ADP1</strain>
    </source>
</reference>
<dbReference type="eggNOG" id="COG2267">
    <property type="taxonomic scope" value="Bacteria"/>
</dbReference>
<protein>
    <recommendedName>
        <fullName evidence="1">AB hydrolase-1 domain-containing protein</fullName>
    </recommendedName>
</protein>
<sequence>MALMAMPNLTNNMVNQNKKETTMHPQIHTVQTSDHQFLCAKTWGKPELPALVLVHGYPDNQEVWEPIIHELINEFYIVTYDVRGAGESSIPKHIRDYRLERLSLDLEAVVNQLLGHRPFHLAAHDWGSIQTWESVTEPRFKDRILSYTTISGPCLDHAAMLLGDEIKQNPVGFLKKLSKSWYIAAFHLPLLAPTVWQFLTAKQWAKVLSGLEKKSNLPLNHNIAKDGKYGINLYRANFIPALTKPRERYAQCPVQAVVLTRDAFVSPDYILKEMPKWVDQFEYVELDANHWAILSQPQTIAKYIAGFAQRHPV</sequence>
<dbReference type="Pfam" id="PF00561">
    <property type="entry name" value="Abhydrolase_1"/>
    <property type="match status" value="1"/>
</dbReference>
<evidence type="ECO:0000313" key="2">
    <source>
        <dbReference type="EMBL" id="CAG67271.1"/>
    </source>
</evidence>
<accession>Q6FF86</accession>
<organism evidence="2 3">
    <name type="scientific">Acinetobacter baylyi (strain ATCC 33305 / BD413 / ADP1)</name>
    <dbReference type="NCBI Taxonomy" id="62977"/>
    <lineage>
        <taxon>Bacteria</taxon>
        <taxon>Pseudomonadati</taxon>
        <taxon>Pseudomonadota</taxon>
        <taxon>Gammaproteobacteria</taxon>
        <taxon>Moraxellales</taxon>
        <taxon>Moraxellaceae</taxon>
        <taxon>Acinetobacter</taxon>
    </lineage>
</organism>
<dbReference type="SUPFAM" id="SSF53474">
    <property type="entry name" value="alpha/beta-Hydrolases"/>
    <property type="match status" value="1"/>
</dbReference>
<dbReference type="KEGG" id="aci:ACIAD0312"/>
<feature type="domain" description="AB hydrolase-1" evidence="1">
    <location>
        <begin position="49"/>
        <end position="295"/>
    </location>
</feature>